<protein>
    <submittedName>
        <fullName evidence="7">Uncharacterized protein</fullName>
    </submittedName>
</protein>
<evidence type="ECO:0000313" key="6">
    <source>
        <dbReference type="Proteomes" id="UP000887575"/>
    </source>
</evidence>
<feature type="transmembrane region" description="Helical" evidence="5">
    <location>
        <begin position="60"/>
        <end position="79"/>
    </location>
</feature>
<name>A0AAF3EBK2_9BILA</name>
<proteinExistence type="predicted"/>
<evidence type="ECO:0000256" key="2">
    <source>
        <dbReference type="ARBA" id="ARBA00022692"/>
    </source>
</evidence>
<dbReference type="WBParaSite" id="MBELARI_LOCUS1132">
    <property type="protein sequence ID" value="MBELARI_LOCUS1132"/>
    <property type="gene ID" value="MBELARI_LOCUS1132"/>
</dbReference>
<keyword evidence="6" id="KW-1185">Reference proteome</keyword>
<evidence type="ECO:0000256" key="4">
    <source>
        <dbReference type="ARBA" id="ARBA00023136"/>
    </source>
</evidence>
<evidence type="ECO:0000256" key="1">
    <source>
        <dbReference type="ARBA" id="ARBA00004127"/>
    </source>
</evidence>
<evidence type="ECO:0000313" key="7">
    <source>
        <dbReference type="WBParaSite" id="MBELARI_LOCUS1132"/>
    </source>
</evidence>
<keyword evidence="3 5" id="KW-1133">Transmembrane helix</keyword>
<evidence type="ECO:0000256" key="5">
    <source>
        <dbReference type="SAM" id="Phobius"/>
    </source>
</evidence>
<dbReference type="AlphaFoldDB" id="A0AAF3EBK2"/>
<sequence>MGDYRHDREKYRLFCGFLHIKTATWIILGLGVISLIWQLFRSNYQQTKFGHFTFMHSIDFTEVIMMTFALTMLLCGLIAERQSFLVPYLVVQVVKVIGYLIFIVTYVLDKFFNILDDKEKRDLFSKKNVTMTSSEEIDEEEVEEWIHQNPGWFFGTVLGINCLFLVIAIIAVYVVIKCRKYFNDLHSHLQRQSSSVYASSTNPYATYQ</sequence>
<dbReference type="GO" id="GO:0005765">
    <property type="term" value="C:lysosomal membrane"/>
    <property type="evidence" value="ECO:0007669"/>
    <property type="project" value="TreeGrafter"/>
</dbReference>
<evidence type="ECO:0000256" key="3">
    <source>
        <dbReference type="ARBA" id="ARBA00022989"/>
    </source>
</evidence>
<organism evidence="6 7">
    <name type="scientific">Mesorhabditis belari</name>
    <dbReference type="NCBI Taxonomy" id="2138241"/>
    <lineage>
        <taxon>Eukaryota</taxon>
        <taxon>Metazoa</taxon>
        <taxon>Ecdysozoa</taxon>
        <taxon>Nematoda</taxon>
        <taxon>Chromadorea</taxon>
        <taxon>Rhabditida</taxon>
        <taxon>Rhabditina</taxon>
        <taxon>Rhabditomorpha</taxon>
        <taxon>Rhabditoidea</taxon>
        <taxon>Rhabditidae</taxon>
        <taxon>Mesorhabditinae</taxon>
        <taxon>Mesorhabditis</taxon>
    </lineage>
</organism>
<keyword evidence="2 5" id="KW-0812">Transmembrane</keyword>
<dbReference type="InterPro" id="IPR051115">
    <property type="entry name" value="LAPTM_transporter"/>
</dbReference>
<dbReference type="GO" id="GO:0012505">
    <property type="term" value="C:endomembrane system"/>
    <property type="evidence" value="ECO:0007669"/>
    <property type="project" value="UniProtKB-SubCell"/>
</dbReference>
<dbReference type="Proteomes" id="UP000887575">
    <property type="component" value="Unassembled WGS sequence"/>
</dbReference>
<feature type="transmembrane region" description="Helical" evidence="5">
    <location>
        <begin position="152"/>
        <end position="176"/>
    </location>
</feature>
<accession>A0AAF3EBK2</accession>
<dbReference type="PANTHER" id="PTHR12479:SF10">
    <property type="entry name" value="LYSOSOMAL-ASSOCIATED TRANSMEMBRANE PROTEIN"/>
    <property type="match status" value="1"/>
</dbReference>
<reference evidence="7" key="1">
    <citation type="submission" date="2024-02" db="UniProtKB">
        <authorList>
            <consortium name="WormBaseParasite"/>
        </authorList>
    </citation>
    <scope>IDENTIFICATION</scope>
</reference>
<keyword evidence="4 5" id="KW-0472">Membrane</keyword>
<dbReference type="PANTHER" id="PTHR12479">
    <property type="entry name" value="LYSOSOMAL-ASSOCIATED TRANSMEMBRANE PROTEIN"/>
    <property type="match status" value="1"/>
</dbReference>
<feature type="transmembrane region" description="Helical" evidence="5">
    <location>
        <begin position="86"/>
        <end position="108"/>
    </location>
</feature>
<feature type="transmembrane region" description="Helical" evidence="5">
    <location>
        <begin position="20"/>
        <end position="40"/>
    </location>
</feature>
<comment type="subcellular location">
    <subcellularLocation>
        <location evidence="1">Endomembrane system</location>
        <topology evidence="1">Multi-pass membrane protein</topology>
    </subcellularLocation>
</comment>